<keyword evidence="2" id="KW-0090">Biological rhythms</keyword>
<dbReference type="GO" id="GO:0007623">
    <property type="term" value="P:circadian rhythm"/>
    <property type="evidence" value="ECO:0007669"/>
    <property type="project" value="UniProtKB-ARBA"/>
</dbReference>
<evidence type="ECO:0000256" key="1">
    <source>
        <dbReference type="ARBA" id="ARBA00022729"/>
    </source>
</evidence>
<gene>
    <name evidence="6" type="ORF">APLA_LOCUS10405</name>
    <name evidence="5" type="ORF">APLA_LOCUS592</name>
</gene>
<evidence type="ECO:0000256" key="4">
    <source>
        <dbReference type="SAM" id="SignalP"/>
    </source>
</evidence>
<keyword evidence="1 4" id="KW-0732">Signal</keyword>
<dbReference type="GO" id="GO:0005615">
    <property type="term" value="C:extracellular space"/>
    <property type="evidence" value="ECO:0007669"/>
    <property type="project" value="TreeGrafter"/>
</dbReference>
<dbReference type="Proteomes" id="UP000494256">
    <property type="component" value="Unassembled WGS sequence"/>
</dbReference>
<dbReference type="FunFam" id="3.15.10.30:FF:000001">
    <property type="entry name" value="Takeout-like protein 1"/>
    <property type="match status" value="1"/>
</dbReference>
<dbReference type="Gene3D" id="3.15.10.30">
    <property type="entry name" value="Haemolymph juvenile hormone binding protein"/>
    <property type="match status" value="1"/>
</dbReference>
<proteinExistence type="inferred from homology"/>
<protein>
    <submittedName>
        <fullName evidence="5">Uncharacterized protein</fullName>
    </submittedName>
</protein>
<sequence>MKVLLLLFVSVICAHAKVTPDYFLSCKRTDPQIDKCILDGINAMKPQIIAGIPEVDIPPLDPFTVPTLKLDRTAPNLRIKATIKHGMAYGAENFKIEKLKVNLNNKYAAEVKLVIPKLKVTVDYDIRGSQILTLDISGKGKAVLNLTGVTVIAKGIGKSVIKDDVEFLQIDKIVTKVRLNNAHIDLVDSQSPVAASSAASFFNASPQVILDILNPLIEETSAKIIKAFGDKILAKIPISEVLTEKK</sequence>
<feature type="signal peptide" evidence="4">
    <location>
        <begin position="1"/>
        <end position="16"/>
    </location>
</feature>
<dbReference type="OrthoDB" id="8191090at2759"/>
<dbReference type="PANTHER" id="PTHR11008:SF14">
    <property type="entry name" value="CIRCADIAN CLOCK-CONTROLLED PROTEIN-LIKE PROTEIN"/>
    <property type="match status" value="1"/>
</dbReference>
<evidence type="ECO:0000313" key="5">
    <source>
        <dbReference type="EMBL" id="CAB3220997.1"/>
    </source>
</evidence>
<dbReference type="AlphaFoldDB" id="A0A8S0YNT6"/>
<accession>A0A8S0YNT6</accession>
<evidence type="ECO:0000256" key="3">
    <source>
        <dbReference type="ARBA" id="ARBA00060902"/>
    </source>
</evidence>
<dbReference type="Proteomes" id="UP000494106">
    <property type="component" value="Unassembled WGS sequence"/>
</dbReference>
<feature type="chain" id="PRO_5036434188" evidence="4">
    <location>
        <begin position="17"/>
        <end position="246"/>
    </location>
</feature>
<dbReference type="Pfam" id="PF06585">
    <property type="entry name" value="JHBP"/>
    <property type="match status" value="1"/>
</dbReference>
<dbReference type="InterPro" id="IPR038606">
    <property type="entry name" value="To_sf"/>
</dbReference>
<dbReference type="SMART" id="SM00700">
    <property type="entry name" value="JHBP"/>
    <property type="match status" value="1"/>
</dbReference>
<comment type="caution">
    <text evidence="5">The sequence shown here is derived from an EMBL/GenBank/DDBJ whole genome shotgun (WGS) entry which is preliminary data.</text>
</comment>
<organism evidence="5 8">
    <name type="scientific">Arctia plantaginis</name>
    <name type="common">Wood tiger moth</name>
    <name type="synonym">Phalaena plantaginis</name>
    <dbReference type="NCBI Taxonomy" id="874455"/>
    <lineage>
        <taxon>Eukaryota</taxon>
        <taxon>Metazoa</taxon>
        <taxon>Ecdysozoa</taxon>
        <taxon>Arthropoda</taxon>
        <taxon>Hexapoda</taxon>
        <taxon>Insecta</taxon>
        <taxon>Pterygota</taxon>
        <taxon>Neoptera</taxon>
        <taxon>Endopterygota</taxon>
        <taxon>Lepidoptera</taxon>
        <taxon>Glossata</taxon>
        <taxon>Ditrysia</taxon>
        <taxon>Noctuoidea</taxon>
        <taxon>Erebidae</taxon>
        <taxon>Arctiinae</taxon>
        <taxon>Arctia</taxon>
    </lineage>
</organism>
<reference evidence="7 8" key="1">
    <citation type="submission" date="2020-04" db="EMBL/GenBank/DDBJ databases">
        <authorList>
            <person name="Wallbank WR R."/>
            <person name="Pardo Diaz C."/>
            <person name="Kozak K."/>
            <person name="Martin S."/>
            <person name="Jiggins C."/>
            <person name="Moest M."/>
            <person name="Warren A I."/>
            <person name="Byers J.R.P. K."/>
            <person name="Montejo-Kovacevich G."/>
            <person name="Yen C E."/>
        </authorList>
    </citation>
    <scope>NUCLEOTIDE SEQUENCE [LARGE SCALE GENOMIC DNA]</scope>
</reference>
<evidence type="ECO:0000313" key="6">
    <source>
        <dbReference type="EMBL" id="CAB3245345.1"/>
    </source>
</evidence>
<dbReference type="EMBL" id="CADEBC010000524">
    <property type="protein sequence ID" value="CAB3245345.1"/>
    <property type="molecule type" value="Genomic_DNA"/>
</dbReference>
<evidence type="ECO:0000256" key="2">
    <source>
        <dbReference type="ARBA" id="ARBA00023108"/>
    </source>
</evidence>
<dbReference type="EMBL" id="CADEBD010000042">
    <property type="protein sequence ID" value="CAB3220997.1"/>
    <property type="molecule type" value="Genomic_DNA"/>
</dbReference>
<dbReference type="InterPro" id="IPR010562">
    <property type="entry name" value="Haemolymph_juvenile_hormone-bd"/>
</dbReference>
<comment type="similarity">
    <text evidence="3">Belongs to the TO family.</text>
</comment>
<keyword evidence="7" id="KW-1185">Reference proteome</keyword>
<dbReference type="PANTHER" id="PTHR11008">
    <property type="entry name" value="PROTEIN TAKEOUT-LIKE PROTEIN"/>
    <property type="match status" value="1"/>
</dbReference>
<evidence type="ECO:0000313" key="8">
    <source>
        <dbReference type="Proteomes" id="UP000494256"/>
    </source>
</evidence>
<evidence type="ECO:0000313" key="7">
    <source>
        <dbReference type="Proteomes" id="UP000494106"/>
    </source>
</evidence>
<name>A0A8S0YNT6_ARCPL</name>